<evidence type="ECO:0000313" key="13">
    <source>
        <dbReference type="Proteomes" id="UP000694387"/>
    </source>
</evidence>
<keyword evidence="13" id="KW-1185">Reference proteome</keyword>
<dbReference type="GO" id="GO:0003846">
    <property type="term" value="F:2-acylglycerol O-acyltransferase activity"/>
    <property type="evidence" value="ECO:0007669"/>
    <property type="project" value="Ensembl"/>
</dbReference>
<evidence type="ECO:0000256" key="7">
    <source>
        <dbReference type="ARBA" id="ARBA00022989"/>
    </source>
</evidence>
<accession>A0A8C4MD60</accession>
<sequence>ERHGCLGSAREEVGAGTLLAWMSEGKGRWRGPEVRLGGGGMIPPVRLEDKIPLFSLLVLFTSLWWLSVLYLVGLFLGWDTPSQGGRPSEWMRKQTFWKHLSDYSPIKETVELPPNWNYVLGSNGFSQRLHGHRPWTATLDSLFRLPVYHGYIMSLGMCPGNHQGLDFILSQPQLGQAVVIIVGGAHECLSMVPGEHHLTLQEQKGFLHLALRHGAALVSVYSFGENGIFSLKTFATGSWQHLCQITFKKLLGFAPCVFWGRGLFSATSWGLLPFAVPITTVGDGPPQRLHPSEEEVDHYHTLYMKALCSCLRSTGQAVVWLEEFSLVPG</sequence>
<dbReference type="GO" id="GO:0006640">
    <property type="term" value="P:monoacylglycerol biosynthetic process"/>
    <property type="evidence" value="ECO:0007669"/>
    <property type="project" value="Ensembl"/>
</dbReference>
<evidence type="ECO:0000256" key="11">
    <source>
        <dbReference type="RuleBase" id="RU367023"/>
    </source>
</evidence>
<evidence type="ECO:0000256" key="2">
    <source>
        <dbReference type="ARBA" id="ARBA00005420"/>
    </source>
</evidence>
<keyword evidence="6 11" id="KW-0256">Endoplasmic reticulum</keyword>
<dbReference type="InterPro" id="IPR007130">
    <property type="entry name" value="DAGAT"/>
</dbReference>
<evidence type="ECO:0000256" key="4">
    <source>
        <dbReference type="ARBA" id="ARBA00022679"/>
    </source>
</evidence>
<dbReference type="AlphaFoldDB" id="A0A8C4MD60"/>
<proteinExistence type="inferred from homology"/>
<keyword evidence="8" id="KW-0443">Lipid metabolism</keyword>
<reference evidence="12" key="2">
    <citation type="submission" date="2025-08" db="UniProtKB">
        <authorList>
            <consortium name="Ensembl"/>
        </authorList>
    </citation>
    <scope>IDENTIFICATION</scope>
</reference>
<evidence type="ECO:0000256" key="5">
    <source>
        <dbReference type="ARBA" id="ARBA00022692"/>
    </source>
</evidence>
<evidence type="ECO:0000256" key="8">
    <source>
        <dbReference type="ARBA" id="ARBA00023098"/>
    </source>
</evidence>
<reference evidence="12" key="3">
    <citation type="submission" date="2025-09" db="UniProtKB">
        <authorList>
            <consortium name="Ensembl"/>
        </authorList>
    </citation>
    <scope>IDENTIFICATION</scope>
</reference>
<keyword evidence="3" id="KW-0444">Lipid biosynthesis</keyword>
<keyword evidence="4 11" id="KW-0808">Transferase</keyword>
<evidence type="ECO:0000256" key="3">
    <source>
        <dbReference type="ARBA" id="ARBA00022516"/>
    </source>
</evidence>
<keyword evidence="7 11" id="KW-1133">Transmembrane helix</keyword>
<evidence type="ECO:0000313" key="12">
    <source>
        <dbReference type="Ensembl" id="ENSEASP00005024875.2"/>
    </source>
</evidence>
<comment type="subcellular location">
    <subcellularLocation>
        <location evidence="1 11">Endoplasmic reticulum membrane</location>
        <topology evidence="1 11">Multi-pass membrane protein</topology>
    </subcellularLocation>
</comment>
<name>A0A8C4MD60_EQUAS</name>
<protein>
    <recommendedName>
        <fullName evidence="11">Acyltransferase</fullName>
        <ecNumber evidence="11">2.3.1.-</ecNumber>
    </recommendedName>
</protein>
<comment type="caution">
    <text evidence="11">Lacks conserved residue(s) required for the propagation of feature annotation.</text>
</comment>
<evidence type="ECO:0000256" key="10">
    <source>
        <dbReference type="ARBA" id="ARBA00023315"/>
    </source>
</evidence>
<dbReference type="PANTHER" id="PTHR12317:SF36">
    <property type="entry name" value="2-ACYLGLYCEROL O-ACYLTRANSFERASE 3"/>
    <property type="match status" value="1"/>
</dbReference>
<dbReference type="GeneTree" id="ENSGT01030000234582"/>
<reference evidence="12 13" key="1">
    <citation type="journal article" date="2020" name="Nat. Commun.">
        <title>Donkey genomes provide new insights into domestication and selection for coat color.</title>
        <authorList>
            <person name="Wang"/>
            <person name="C."/>
            <person name="Li"/>
            <person name="H."/>
            <person name="Guo"/>
            <person name="Y."/>
            <person name="Huang"/>
            <person name="J."/>
            <person name="Sun"/>
            <person name="Y."/>
            <person name="Min"/>
            <person name="J."/>
            <person name="Wang"/>
            <person name="J."/>
            <person name="Fang"/>
            <person name="X."/>
            <person name="Zhao"/>
            <person name="Z."/>
            <person name="Wang"/>
            <person name="S."/>
            <person name="Zhang"/>
            <person name="Y."/>
            <person name="Liu"/>
            <person name="Q."/>
            <person name="Jiang"/>
            <person name="Q."/>
            <person name="Wang"/>
            <person name="X."/>
            <person name="Guo"/>
            <person name="Y."/>
            <person name="Yang"/>
            <person name="C."/>
            <person name="Wang"/>
            <person name="Y."/>
            <person name="Tian"/>
            <person name="F."/>
            <person name="Zhuang"/>
            <person name="G."/>
            <person name="Fan"/>
            <person name="Y."/>
            <person name="Gao"/>
            <person name="Q."/>
            <person name="Li"/>
            <person name="Y."/>
            <person name="Ju"/>
            <person name="Z."/>
            <person name="Li"/>
            <person name="J."/>
            <person name="Li"/>
            <person name="R."/>
            <person name="Hou"/>
            <person name="M."/>
            <person name="Yang"/>
            <person name="G."/>
            <person name="Liu"/>
            <person name="G."/>
            <person name="Liu"/>
            <person name="W."/>
            <person name="Guo"/>
            <person name="J."/>
            <person name="Pan"/>
            <person name="S."/>
            <person name="Fan"/>
            <person name="G."/>
            <person name="Zhang"/>
            <person name="W."/>
            <person name="Zhang"/>
            <person name="R."/>
            <person name="Yu"/>
            <person name="J."/>
            <person name="Zhang"/>
            <person name="X."/>
            <person name="Yin"/>
            <person name="Q."/>
            <person name="Ji"/>
            <person name="C."/>
            <person name="Jin"/>
            <person name="Y."/>
            <person name="Yue"/>
            <person name="G."/>
            <person name="Liu"/>
            <person name="M."/>
            <person name="Xu"/>
            <person name="J."/>
            <person name="Liu"/>
            <person name="S."/>
            <person name="Jordana"/>
            <person name="J."/>
            <person name="Noce"/>
            <person name="A."/>
            <person name="Amills"/>
            <person name="M."/>
            <person name="Wu"/>
            <person name="D.D."/>
            <person name="Li"/>
            <person name="S."/>
            <person name="Zhou"/>
            <person name="X. and Zhong"/>
            <person name="J."/>
        </authorList>
    </citation>
    <scope>NUCLEOTIDE SEQUENCE [LARGE SCALE GENOMIC DNA]</scope>
</reference>
<dbReference type="Proteomes" id="UP000694387">
    <property type="component" value="Chromosome 14"/>
</dbReference>
<dbReference type="Pfam" id="PF03982">
    <property type="entry name" value="DAGAT"/>
    <property type="match status" value="2"/>
</dbReference>
<dbReference type="PANTHER" id="PTHR12317">
    <property type="entry name" value="DIACYLGLYCEROL O-ACYLTRANSFERASE"/>
    <property type="match status" value="1"/>
</dbReference>
<keyword evidence="9 11" id="KW-0472">Membrane</keyword>
<organism evidence="12 13">
    <name type="scientific">Equus asinus</name>
    <name type="common">Donkey</name>
    <name type="synonym">Equus africanus asinus</name>
    <dbReference type="NCBI Taxonomy" id="9793"/>
    <lineage>
        <taxon>Eukaryota</taxon>
        <taxon>Metazoa</taxon>
        <taxon>Chordata</taxon>
        <taxon>Craniata</taxon>
        <taxon>Vertebrata</taxon>
        <taxon>Euteleostomi</taxon>
        <taxon>Mammalia</taxon>
        <taxon>Eutheria</taxon>
        <taxon>Laurasiatheria</taxon>
        <taxon>Perissodactyla</taxon>
        <taxon>Equidae</taxon>
        <taxon>Equus</taxon>
    </lineage>
</organism>
<feature type="transmembrane region" description="Helical" evidence="11">
    <location>
        <begin position="51"/>
        <end position="78"/>
    </location>
</feature>
<comment type="similarity">
    <text evidence="2 11">Belongs to the diacylglycerol acyltransferase family.</text>
</comment>
<evidence type="ECO:0000256" key="6">
    <source>
        <dbReference type="ARBA" id="ARBA00022824"/>
    </source>
</evidence>
<dbReference type="GO" id="GO:0019432">
    <property type="term" value="P:triglyceride biosynthetic process"/>
    <property type="evidence" value="ECO:0007669"/>
    <property type="project" value="Ensembl"/>
</dbReference>
<dbReference type="GO" id="GO:1990578">
    <property type="term" value="C:perinuclear endoplasmic reticulum membrane"/>
    <property type="evidence" value="ECO:0007669"/>
    <property type="project" value="Ensembl"/>
</dbReference>
<dbReference type="EC" id="2.3.1.-" evidence="11"/>
<evidence type="ECO:0000256" key="1">
    <source>
        <dbReference type="ARBA" id="ARBA00004477"/>
    </source>
</evidence>
<keyword evidence="5 11" id="KW-0812">Transmembrane</keyword>
<evidence type="ECO:0000256" key="9">
    <source>
        <dbReference type="ARBA" id="ARBA00023136"/>
    </source>
</evidence>
<gene>
    <name evidence="12" type="primary">MOGAT3</name>
</gene>
<keyword evidence="10" id="KW-0012">Acyltransferase</keyword>
<dbReference type="Ensembl" id="ENSEAST00005026995.2">
    <property type="protein sequence ID" value="ENSEASP00005024875.2"/>
    <property type="gene ID" value="ENSEASG00005016920.2"/>
</dbReference>
<dbReference type="GO" id="GO:0004144">
    <property type="term" value="F:diacylglycerol O-acyltransferase activity"/>
    <property type="evidence" value="ECO:0007669"/>
    <property type="project" value="Ensembl"/>
</dbReference>